<dbReference type="InterPro" id="IPR050428">
    <property type="entry name" value="TCS_sensor_his_kinase"/>
</dbReference>
<accession>A0ABR5NHA0</accession>
<keyword evidence="4" id="KW-0808">Transferase</keyword>
<dbReference type="PANTHER" id="PTHR45436:SF1">
    <property type="entry name" value="SENSOR PROTEIN QSEC"/>
    <property type="match status" value="1"/>
</dbReference>
<evidence type="ECO:0000256" key="6">
    <source>
        <dbReference type="SAM" id="MobiDB-lite"/>
    </source>
</evidence>
<evidence type="ECO:0000256" key="2">
    <source>
        <dbReference type="ARBA" id="ARBA00012438"/>
    </source>
</evidence>
<evidence type="ECO:0000313" key="8">
    <source>
        <dbReference type="EMBL" id="KRG55485.1"/>
    </source>
</evidence>
<feature type="chain" id="PRO_5047523386" description="histidine kinase" evidence="7">
    <location>
        <begin position="29"/>
        <end position="356"/>
    </location>
</feature>
<evidence type="ECO:0000256" key="7">
    <source>
        <dbReference type="SAM" id="SignalP"/>
    </source>
</evidence>
<keyword evidence="3" id="KW-0597">Phosphoprotein</keyword>
<protein>
    <recommendedName>
        <fullName evidence="2">histidine kinase</fullName>
        <ecNumber evidence="2">2.7.13.3</ecNumber>
    </recommendedName>
</protein>
<feature type="region of interest" description="Disordered" evidence="6">
    <location>
        <begin position="328"/>
        <end position="356"/>
    </location>
</feature>
<proteinExistence type="predicted"/>
<evidence type="ECO:0000313" key="9">
    <source>
        <dbReference type="Proteomes" id="UP000050902"/>
    </source>
</evidence>
<reference evidence="8 9" key="1">
    <citation type="submission" date="2015-05" db="EMBL/GenBank/DDBJ databases">
        <title>Genome sequencing and analysis of members of genus Stenotrophomonas.</title>
        <authorList>
            <person name="Patil P.P."/>
            <person name="Midha S."/>
            <person name="Patil P.B."/>
        </authorList>
    </citation>
    <scope>NUCLEOTIDE SEQUENCE [LARGE SCALE GENOMIC DNA]</scope>
    <source>
        <strain evidence="8 9">DSM 12575</strain>
    </source>
</reference>
<dbReference type="Gene3D" id="3.30.565.10">
    <property type="entry name" value="Histidine kinase-like ATPase, C-terminal domain"/>
    <property type="match status" value="1"/>
</dbReference>
<organism evidence="8 9">
    <name type="scientific">Stenotrophomonas nitritireducens</name>
    <dbReference type="NCBI Taxonomy" id="83617"/>
    <lineage>
        <taxon>Bacteria</taxon>
        <taxon>Pseudomonadati</taxon>
        <taxon>Pseudomonadota</taxon>
        <taxon>Gammaproteobacteria</taxon>
        <taxon>Lysobacterales</taxon>
        <taxon>Lysobacteraceae</taxon>
        <taxon>Stenotrophomonas</taxon>
    </lineage>
</organism>
<dbReference type="Proteomes" id="UP000050902">
    <property type="component" value="Unassembled WGS sequence"/>
</dbReference>
<keyword evidence="7" id="KW-0732">Signal</keyword>
<name>A0ABR5NHA0_9GAMM</name>
<evidence type="ECO:0000256" key="1">
    <source>
        <dbReference type="ARBA" id="ARBA00000085"/>
    </source>
</evidence>
<keyword evidence="9" id="KW-1185">Reference proteome</keyword>
<evidence type="ECO:0000256" key="3">
    <source>
        <dbReference type="ARBA" id="ARBA00022553"/>
    </source>
</evidence>
<evidence type="ECO:0000256" key="4">
    <source>
        <dbReference type="ARBA" id="ARBA00022679"/>
    </source>
</evidence>
<feature type="compositionally biased region" description="Basic and acidic residues" evidence="6">
    <location>
        <begin position="328"/>
        <end position="343"/>
    </location>
</feature>
<keyword evidence="5" id="KW-0418">Kinase</keyword>
<comment type="caution">
    <text evidence="8">The sequence shown here is derived from an EMBL/GenBank/DDBJ whole genome shotgun (WGS) entry which is preliminary data.</text>
</comment>
<gene>
    <name evidence="8" type="ORF">ABB22_14015</name>
</gene>
<dbReference type="EMBL" id="LDJG01000023">
    <property type="protein sequence ID" value="KRG55485.1"/>
    <property type="molecule type" value="Genomic_DNA"/>
</dbReference>
<dbReference type="PANTHER" id="PTHR45436">
    <property type="entry name" value="SENSOR HISTIDINE KINASE YKOH"/>
    <property type="match status" value="1"/>
</dbReference>
<dbReference type="SUPFAM" id="SSF55874">
    <property type="entry name" value="ATPase domain of HSP90 chaperone/DNA topoisomerase II/histidine kinase"/>
    <property type="match status" value="1"/>
</dbReference>
<dbReference type="InterPro" id="IPR036890">
    <property type="entry name" value="HATPase_C_sf"/>
</dbReference>
<sequence>MSLSLPGTVAMSRLMPLAIAALPWSASAAQRTAPAAPLWPWVMLATLSLLALLAALACWRAHGPPVRDDRPGTPPTPAPPVRHLDVPAGTDELAELLTSAVPRMRQPLQALSLYAGSLNENAQPAQRSALHGMESSVRELADAVNEIDQLLQWLAQPGSTDTGPVPLSRVFAAIRPELDALAAQQGVRLRWRRSHGCRFLVPQASTHLLRALVANAIGSAASRVLVSHRIRSESPCIQVHDDGPRFSAAAPIPLAQLLQQTWPSGQRTPGLSVAAGVAARTGARVQARGGDAGNLIEAMLPATPAPLAQDTALSLVLLESEARNGRRLGSRLDDAQPAHDPARADTGPASPRGKRL</sequence>
<evidence type="ECO:0000256" key="5">
    <source>
        <dbReference type="ARBA" id="ARBA00022777"/>
    </source>
</evidence>
<feature type="signal peptide" evidence="7">
    <location>
        <begin position="1"/>
        <end position="28"/>
    </location>
</feature>
<dbReference type="EC" id="2.7.13.3" evidence="2"/>
<comment type="catalytic activity">
    <reaction evidence="1">
        <text>ATP + protein L-histidine = ADP + protein N-phospho-L-histidine.</text>
        <dbReference type="EC" id="2.7.13.3"/>
    </reaction>
</comment>
<dbReference type="RefSeq" id="WP_055769890.1">
    <property type="nucleotide sequence ID" value="NZ_JAFKME010000003.1"/>
</dbReference>